<dbReference type="SUPFAM" id="SSF53448">
    <property type="entry name" value="Nucleotide-diphospho-sugar transferases"/>
    <property type="match status" value="1"/>
</dbReference>
<feature type="domain" description="MobA-like NTP transferase" evidence="9">
    <location>
        <begin position="5"/>
        <end position="149"/>
    </location>
</feature>
<dbReference type="EC" id="2.7.7.77" evidence="8"/>
<dbReference type="Pfam" id="PF12804">
    <property type="entry name" value="NTP_transf_3"/>
    <property type="match status" value="1"/>
</dbReference>
<evidence type="ECO:0000313" key="10">
    <source>
        <dbReference type="EMBL" id="MBD7909893.1"/>
    </source>
</evidence>
<dbReference type="PANTHER" id="PTHR19136">
    <property type="entry name" value="MOLYBDENUM COFACTOR GUANYLYLTRANSFERASE"/>
    <property type="match status" value="1"/>
</dbReference>
<keyword evidence="5 8" id="KW-0460">Magnesium</keyword>
<comment type="catalytic activity">
    <reaction evidence="8">
        <text>Mo-molybdopterin + GTP + H(+) = Mo-molybdopterin guanine dinucleotide + diphosphate</text>
        <dbReference type="Rhea" id="RHEA:34243"/>
        <dbReference type="ChEBI" id="CHEBI:15378"/>
        <dbReference type="ChEBI" id="CHEBI:33019"/>
        <dbReference type="ChEBI" id="CHEBI:37565"/>
        <dbReference type="ChEBI" id="CHEBI:71302"/>
        <dbReference type="ChEBI" id="CHEBI:71310"/>
        <dbReference type="EC" id="2.7.7.77"/>
    </reaction>
</comment>
<organism evidence="10 11">
    <name type="scientific">Clostridium cibarium</name>
    <dbReference type="NCBI Taxonomy" id="2762247"/>
    <lineage>
        <taxon>Bacteria</taxon>
        <taxon>Bacillati</taxon>
        <taxon>Bacillota</taxon>
        <taxon>Clostridia</taxon>
        <taxon>Eubacteriales</taxon>
        <taxon>Clostridiaceae</taxon>
        <taxon>Clostridium</taxon>
    </lineage>
</organism>
<dbReference type="GO" id="GO:0016779">
    <property type="term" value="F:nucleotidyltransferase activity"/>
    <property type="evidence" value="ECO:0007669"/>
    <property type="project" value="UniProtKB-KW"/>
</dbReference>
<comment type="domain">
    <text evidence="8">The N-terminal domain determines nucleotide recognition and specific binding, while the C-terminal domain determines the specific binding to the target protein.</text>
</comment>
<dbReference type="RefSeq" id="WP_143316375.1">
    <property type="nucleotide sequence ID" value="NZ_JACSRA010000001.1"/>
</dbReference>
<dbReference type="InterPro" id="IPR013482">
    <property type="entry name" value="Molybde_CF_guanTrfase"/>
</dbReference>
<keyword evidence="2 8" id="KW-0808">Transferase</keyword>
<feature type="binding site" evidence="8">
    <location>
        <position position="94"/>
    </location>
    <ligand>
        <name>GTP</name>
        <dbReference type="ChEBI" id="CHEBI:37565"/>
    </ligand>
</feature>
<evidence type="ECO:0000313" key="11">
    <source>
        <dbReference type="Proteomes" id="UP000627781"/>
    </source>
</evidence>
<evidence type="ECO:0000256" key="4">
    <source>
        <dbReference type="ARBA" id="ARBA00022741"/>
    </source>
</evidence>
<keyword evidence="6 8" id="KW-0342">GTP-binding</keyword>
<accession>A0ABR8PNZ0</accession>
<evidence type="ECO:0000256" key="3">
    <source>
        <dbReference type="ARBA" id="ARBA00022723"/>
    </source>
</evidence>
<sequence length="190" mass="22027">MKIAALVLVGGKSRRMNGNNKAFLKFKNKSFIEKITDELKVFDTIYISVDDKEKYKDLNYTLLEDIYKDIGPIGGIYSALKTIDERYIFVTACDMPKITKDFIEFICNSITEGIQCVVVQDEKGRIYPLGAIYSKDMIYNIENMIEEKDYKLLNLISRVKTKIIPLSETKFDKCILENINNLEQYNKLED</sequence>
<keyword evidence="7 8" id="KW-0501">Molybdenum cofactor biosynthesis</keyword>
<feature type="binding site" evidence="8">
    <location>
        <position position="94"/>
    </location>
    <ligand>
        <name>Mg(2+)</name>
        <dbReference type="ChEBI" id="CHEBI:18420"/>
    </ligand>
</feature>
<dbReference type="InterPro" id="IPR025877">
    <property type="entry name" value="MobA-like_NTP_Trfase"/>
</dbReference>
<gene>
    <name evidence="8" type="primary">mobA</name>
    <name evidence="10" type="ORF">H9661_00870</name>
</gene>
<dbReference type="PANTHER" id="PTHR19136:SF81">
    <property type="entry name" value="MOLYBDENUM COFACTOR GUANYLYLTRANSFERASE"/>
    <property type="match status" value="1"/>
</dbReference>
<keyword evidence="11" id="KW-1185">Reference proteome</keyword>
<comment type="caution">
    <text evidence="8">Lacks conserved residue(s) required for the propagation of feature annotation.</text>
</comment>
<keyword evidence="10" id="KW-0548">Nucleotidyltransferase</keyword>
<feature type="binding site" evidence="8">
    <location>
        <position position="21"/>
    </location>
    <ligand>
        <name>GTP</name>
        <dbReference type="ChEBI" id="CHEBI:37565"/>
    </ligand>
</feature>
<dbReference type="Proteomes" id="UP000627781">
    <property type="component" value="Unassembled WGS sequence"/>
</dbReference>
<evidence type="ECO:0000256" key="2">
    <source>
        <dbReference type="ARBA" id="ARBA00022679"/>
    </source>
</evidence>
<protein>
    <recommendedName>
        <fullName evidence="8">Probable molybdenum cofactor guanylyltransferase</fullName>
        <shortName evidence="8">MoCo guanylyltransferase</shortName>
        <ecNumber evidence="8">2.7.7.77</ecNumber>
    </recommendedName>
    <alternativeName>
        <fullName evidence="8">GTP:molybdopterin guanylyltransferase</fullName>
    </alternativeName>
    <alternativeName>
        <fullName evidence="8">Mo-MPT guanylyltransferase</fullName>
    </alternativeName>
    <alternativeName>
        <fullName evidence="8">Molybdopterin guanylyltransferase</fullName>
    </alternativeName>
    <alternativeName>
        <fullName evidence="8">Molybdopterin-guanine dinucleotide synthase</fullName>
        <shortName evidence="8">MGD synthase</shortName>
    </alternativeName>
</protein>
<name>A0ABR8PNZ0_9CLOT</name>
<evidence type="ECO:0000256" key="7">
    <source>
        <dbReference type="ARBA" id="ARBA00023150"/>
    </source>
</evidence>
<comment type="similarity">
    <text evidence="8">Belongs to the MobA family.</text>
</comment>
<proteinExistence type="inferred from homology"/>
<comment type="subcellular location">
    <subcellularLocation>
        <location evidence="8">Cytoplasm</location>
    </subcellularLocation>
</comment>
<dbReference type="HAMAP" id="MF_00316">
    <property type="entry name" value="MobA"/>
    <property type="match status" value="1"/>
</dbReference>
<reference evidence="10 11" key="1">
    <citation type="submission" date="2020-08" db="EMBL/GenBank/DDBJ databases">
        <title>A Genomic Blueprint of the Chicken Gut Microbiome.</title>
        <authorList>
            <person name="Gilroy R."/>
            <person name="Ravi A."/>
            <person name="Getino M."/>
            <person name="Pursley I."/>
            <person name="Horton D.L."/>
            <person name="Alikhan N.-F."/>
            <person name="Baker D."/>
            <person name="Gharbi K."/>
            <person name="Hall N."/>
            <person name="Watson M."/>
            <person name="Adriaenssens E.M."/>
            <person name="Foster-Nyarko E."/>
            <person name="Jarju S."/>
            <person name="Secka A."/>
            <person name="Antonio M."/>
            <person name="Oren A."/>
            <person name="Chaudhuri R."/>
            <person name="La Ragione R.M."/>
            <person name="Hildebrand F."/>
            <person name="Pallen M.J."/>
        </authorList>
    </citation>
    <scope>NUCLEOTIDE SEQUENCE [LARGE SCALE GENOMIC DNA]</scope>
    <source>
        <strain evidence="10 11">Sa3CVN1</strain>
    </source>
</reference>
<evidence type="ECO:0000259" key="9">
    <source>
        <dbReference type="Pfam" id="PF12804"/>
    </source>
</evidence>
<comment type="function">
    <text evidence="8">Transfers a GMP moiety from GTP to Mo-molybdopterin (Mo-MPT) cofactor (Moco or molybdenum cofactor) to form Mo-molybdopterin guanine dinucleotide (Mo-MGD) cofactor.</text>
</comment>
<comment type="caution">
    <text evidence="10">The sequence shown here is derived from an EMBL/GenBank/DDBJ whole genome shotgun (WGS) entry which is preliminary data.</text>
</comment>
<dbReference type="Gene3D" id="3.90.550.10">
    <property type="entry name" value="Spore Coat Polysaccharide Biosynthesis Protein SpsA, Chain A"/>
    <property type="match status" value="1"/>
</dbReference>
<dbReference type="InterPro" id="IPR029044">
    <property type="entry name" value="Nucleotide-diphossugar_trans"/>
</dbReference>
<keyword evidence="3 8" id="KW-0479">Metal-binding</keyword>
<evidence type="ECO:0000256" key="1">
    <source>
        <dbReference type="ARBA" id="ARBA00022490"/>
    </source>
</evidence>
<dbReference type="EMBL" id="JACSRA010000001">
    <property type="protein sequence ID" value="MBD7909893.1"/>
    <property type="molecule type" value="Genomic_DNA"/>
</dbReference>
<evidence type="ECO:0000256" key="5">
    <source>
        <dbReference type="ARBA" id="ARBA00022842"/>
    </source>
</evidence>
<feature type="binding site" evidence="8">
    <location>
        <begin position="8"/>
        <end position="10"/>
    </location>
    <ligand>
        <name>GTP</name>
        <dbReference type="ChEBI" id="CHEBI:37565"/>
    </ligand>
</feature>
<dbReference type="CDD" id="cd02503">
    <property type="entry name" value="MobA"/>
    <property type="match status" value="1"/>
</dbReference>
<feature type="binding site" evidence="8">
    <location>
        <position position="65"/>
    </location>
    <ligand>
        <name>GTP</name>
        <dbReference type="ChEBI" id="CHEBI:37565"/>
    </ligand>
</feature>
<keyword evidence="1 8" id="KW-0963">Cytoplasm</keyword>
<keyword evidence="4 8" id="KW-0547">Nucleotide-binding</keyword>
<comment type="cofactor">
    <cofactor evidence="8">
        <name>Mg(2+)</name>
        <dbReference type="ChEBI" id="CHEBI:18420"/>
    </cofactor>
</comment>
<evidence type="ECO:0000256" key="6">
    <source>
        <dbReference type="ARBA" id="ARBA00023134"/>
    </source>
</evidence>
<evidence type="ECO:0000256" key="8">
    <source>
        <dbReference type="HAMAP-Rule" id="MF_00316"/>
    </source>
</evidence>